<evidence type="ECO:0000313" key="3">
    <source>
        <dbReference type="Proteomes" id="UP000790347"/>
    </source>
</evidence>
<feature type="compositionally biased region" description="Low complexity" evidence="1">
    <location>
        <begin position="473"/>
        <end position="483"/>
    </location>
</feature>
<feature type="compositionally biased region" description="Basic residues" evidence="1">
    <location>
        <begin position="144"/>
        <end position="153"/>
    </location>
</feature>
<reference evidence="2" key="1">
    <citation type="submission" date="2013-05" db="EMBL/GenBank/DDBJ databases">
        <authorList>
            <person name="Yim A.K.Y."/>
            <person name="Chan T.F."/>
            <person name="Ji K.M."/>
            <person name="Liu X.Y."/>
            <person name="Zhou J.W."/>
            <person name="Li R.Q."/>
            <person name="Yang K.Y."/>
            <person name="Li J."/>
            <person name="Li M."/>
            <person name="Law P.T.W."/>
            <person name="Wu Y.L."/>
            <person name="Cai Z.L."/>
            <person name="Qin H."/>
            <person name="Bao Y."/>
            <person name="Leung R.K.K."/>
            <person name="Ng P.K.S."/>
            <person name="Zou J."/>
            <person name="Zhong X.J."/>
            <person name="Ran P.X."/>
            <person name="Zhong N.S."/>
            <person name="Liu Z.G."/>
            <person name="Tsui S.K.W."/>
        </authorList>
    </citation>
    <scope>NUCLEOTIDE SEQUENCE</scope>
    <source>
        <strain evidence="2">Derf</strain>
        <tissue evidence="2">Whole organism</tissue>
    </source>
</reference>
<dbReference type="AlphaFoldDB" id="A0A922I366"/>
<accession>A0A922I366</accession>
<keyword evidence="3" id="KW-1185">Reference proteome</keyword>
<protein>
    <submittedName>
        <fullName evidence="2">5'-AMP-activated protein kinase subunit gamma-2, variant 4</fullName>
    </submittedName>
</protein>
<feature type="compositionally biased region" description="Low complexity" evidence="1">
    <location>
        <begin position="70"/>
        <end position="81"/>
    </location>
</feature>
<organism evidence="2 3">
    <name type="scientific">Dermatophagoides farinae</name>
    <name type="common">American house dust mite</name>
    <dbReference type="NCBI Taxonomy" id="6954"/>
    <lineage>
        <taxon>Eukaryota</taxon>
        <taxon>Metazoa</taxon>
        <taxon>Ecdysozoa</taxon>
        <taxon>Arthropoda</taxon>
        <taxon>Chelicerata</taxon>
        <taxon>Arachnida</taxon>
        <taxon>Acari</taxon>
        <taxon>Acariformes</taxon>
        <taxon>Sarcoptiformes</taxon>
        <taxon>Astigmata</taxon>
        <taxon>Psoroptidia</taxon>
        <taxon>Analgoidea</taxon>
        <taxon>Pyroglyphidae</taxon>
        <taxon>Dermatophagoidinae</taxon>
        <taxon>Dermatophagoides</taxon>
    </lineage>
</organism>
<keyword evidence="2" id="KW-0418">Kinase</keyword>
<evidence type="ECO:0000313" key="2">
    <source>
        <dbReference type="EMBL" id="KAH9517186.1"/>
    </source>
</evidence>
<feature type="region of interest" description="Disordered" evidence="1">
    <location>
        <begin position="471"/>
        <end position="502"/>
    </location>
</feature>
<feature type="compositionally biased region" description="Low complexity" evidence="1">
    <location>
        <begin position="165"/>
        <end position="220"/>
    </location>
</feature>
<sequence length="502" mass="54353">MLNNNNNNNTNQIRCTSPPSTTISSNNHDGDHYNVYHTVHGHPHDNSGSSENSSNVGIRLPANYYDGLFQQPQPQSQSTTTATNCRTRSHSNGFTQQIRHSALISAGMGVGGGQTITTSTTNKCSNNHCGPIRRQSHDATLSLNHHHHHHHANAHNSSINDDENSFSSTSSSTTTTTNTATMVAGIFSSSKSHRSSPNNNSSNQNNNNNSFFDSFRPRSNTEGSRNSRDNQSTNNTNSNVKKTSVIAVFKNNFLNRHSPSPSTTAAATTSTTTTITSSGTNVNANFDNTSIIASTPIDLSTNVPQCQLPQQTIVVNSQPTRNNCQTTSRIIDHQPLTSLSASSSVRRRSSAYSRDSGIISAPISPNSVIDPFSVDYTLYNACVRASGEQSLINNNHCHCHHSDVNNNNNSVKHSSLSSPSAATTTITSATISSGSLLINRPRSRSSSASTMARVFDMFRGRSNSIATEQPQINCHSNNNNISYRNRRNNKSGSPQFIYGKKN</sequence>
<feature type="compositionally biased region" description="Low complexity" evidence="1">
    <location>
        <begin position="1"/>
        <end position="25"/>
    </location>
</feature>
<dbReference type="Proteomes" id="UP000790347">
    <property type="component" value="Unassembled WGS sequence"/>
</dbReference>
<feature type="compositionally biased region" description="Low complexity" evidence="1">
    <location>
        <begin position="229"/>
        <end position="242"/>
    </location>
</feature>
<dbReference type="GO" id="GO:0016301">
    <property type="term" value="F:kinase activity"/>
    <property type="evidence" value="ECO:0007669"/>
    <property type="project" value="UniProtKB-KW"/>
</dbReference>
<gene>
    <name evidence="2" type="primary">PRKAG2_1</name>
    <name evidence="2" type="ORF">DERF_007872</name>
</gene>
<name>A0A922I366_DERFA</name>
<feature type="compositionally biased region" description="Low complexity" evidence="1">
    <location>
        <begin position="46"/>
        <end position="55"/>
    </location>
</feature>
<reference evidence="2" key="2">
    <citation type="journal article" date="2022" name="Res Sq">
        <title>Comparative Genomics Reveals Insights into the Divergent Evolution of Astigmatic Mites and Household Pest Adaptations.</title>
        <authorList>
            <person name="Xiong Q."/>
            <person name="Wan A.T.-Y."/>
            <person name="Liu X.-Y."/>
            <person name="Fung C.S.-H."/>
            <person name="Xiao X."/>
            <person name="Malainual N."/>
            <person name="Hou J."/>
            <person name="Wang L."/>
            <person name="Wang M."/>
            <person name="Yang K."/>
            <person name="Cui Y."/>
            <person name="Leung E."/>
            <person name="Nong W."/>
            <person name="Shin S.-K."/>
            <person name="Au S."/>
            <person name="Jeong K.Y."/>
            <person name="Chew F.T."/>
            <person name="Hui J."/>
            <person name="Leung T.F."/>
            <person name="Tungtrongchitr A."/>
            <person name="Zhong N."/>
            <person name="Liu Z."/>
            <person name="Tsui S."/>
        </authorList>
    </citation>
    <scope>NUCLEOTIDE SEQUENCE</scope>
    <source>
        <strain evidence="2">Derf</strain>
        <tissue evidence="2">Whole organism</tissue>
    </source>
</reference>
<comment type="caution">
    <text evidence="2">The sequence shown here is derived from an EMBL/GenBank/DDBJ whole genome shotgun (WGS) entry which is preliminary data.</text>
</comment>
<feature type="region of interest" description="Disordered" evidence="1">
    <location>
        <begin position="1"/>
        <end position="89"/>
    </location>
</feature>
<evidence type="ECO:0000256" key="1">
    <source>
        <dbReference type="SAM" id="MobiDB-lite"/>
    </source>
</evidence>
<dbReference type="EMBL" id="ASGP02000003">
    <property type="protein sequence ID" value="KAH9517186.1"/>
    <property type="molecule type" value="Genomic_DNA"/>
</dbReference>
<proteinExistence type="predicted"/>
<keyword evidence="2" id="KW-0808">Transferase</keyword>
<feature type="region of interest" description="Disordered" evidence="1">
    <location>
        <begin position="143"/>
        <end position="242"/>
    </location>
</feature>